<name>A0A3Q2C629_CYPVA</name>
<dbReference type="Ensembl" id="ENSCVAT00000015729.1">
    <property type="protein sequence ID" value="ENSCVAP00000000049.1"/>
    <property type="gene ID" value="ENSCVAG00000023427.1"/>
</dbReference>
<evidence type="ECO:0000313" key="2">
    <source>
        <dbReference type="Ensembl" id="ENSCVAP00000000049.1"/>
    </source>
</evidence>
<protein>
    <submittedName>
        <fullName evidence="2">Uncharacterized protein</fullName>
    </submittedName>
</protein>
<evidence type="ECO:0000256" key="1">
    <source>
        <dbReference type="SAM" id="Phobius"/>
    </source>
</evidence>
<reference evidence="2" key="1">
    <citation type="submission" date="2025-08" db="UniProtKB">
        <authorList>
            <consortium name="Ensembl"/>
        </authorList>
    </citation>
    <scope>IDENTIFICATION</scope>
</reference>
<dbReference type="Proteomes" id="UP000265020">
    <property type="component" value="Unassembled WGS sequence"/>
</dbReference>
<keyword evidence="3" id="KW-1185">Reference proteome</keyword>
<keyword evidence="1" id="KW-1133">Transmembrane helix</keyword>
<keyword evidence="1" id="KW-0472">Membrane</keyword>
<accession>A0A3Q2C629</accession>
<dbReference type="AlphaFoldDB" id="A0A3Q2C629"/>
<reference evidence="2" key="2">
    <citation type="submission" date="2025-09" db="UniProtKB">
        <authorList>
            <consortium name="Ensembl"/>
        </authorList>
    </citation>
    <scope>IDENTIFICATION</scope>
</reference>
<sequence length="79" mass="8494">IEGVKALIGSAVPLGWDFFFESPPLIPELGLVCMTGIVLMPFGLYIILAKMNTVYSLAMAGNPLSYSISLGDCTALRRE</sequence>
<feature type="transmembrane region" description="Helical" evidence="1">
    <location>
        <begin position="29"/>
        <end position="49"/>
    </location>
</feature>
<evidence type="ECO:0000313" key="3">
    <source>
        <dbReference type="Proteomes" id="UP000265020"/>
    </source>
</evidence>
<proteinExistence type="predicted"/>
<organism evidence="2 3">
    <name type="scientific">Cyprinodon variegatus</name>
    <name type="common">Sheepshead minnow</name>
    <dbReference type="NCBI Taxonomy" id="28743"/>
    <lineage>
        <taxon>Eukaryota</taxon>
        <taxon>Metazoa</taxon>
        <taxon>Chordata</taxon>
        <taxon>Craniata</taxon>
        <taxon>Vertebrata</taxon>
        <taxon>Euteleostomi</taxon>
        <taxon>Actinopterygii</taxon>
        <taxon>Neopterygii</taxon>
        <taxon>Teleostei</taxon>
        <taxon>Neoteleostei</taxon>
        <taxon>Acanthomorphata</taxon>
        <taxon>Ovalentaria</taxon>
        <taxon>Atherinomorphae</taxon>
        <taxon>Cyprinodontiformes</taxon>
        <taxon>Cyprinodontidae</taxon>
        <taxon>Cyprinodon</taxon>
    </lineage>
</organism>
<keyword evidence="1" id="KW-0812">Transmembrane</keyword>